<evidence type="ECO:0000313" key="1">
    <source>
        <dbReference type="EMBL" id="NOK35758.1"/>
    </source>
</evidence>
<dbReference type="AlphaFoldDB" id="A0A3A8IDT8"/>
<protein>
    <recommendedName>
        <fullName evidence="3">LamG domain-containing protein</fullName>
    </recommendedName>
</protein>
<proteinExistence type="predicted"/>
<name>A0A3A8IDT8_9BACT</name>
<dbReference type="EMBL" id="JABFJV010000127">
    <property type="protein sequence ID" value="NOK35758.1"/>
    <property type="molecule type" value="Genomic_DNA"/>
</dbReference>
<sequence>MQTVPFTASTSAFYTLTLTVSGTSIQGFVDGVLRVQGTDTSLTAGKVGFYATGVATYDDVRVTSP</sequence>
<dbReference type="OrthoDB" id="1153097at2"/>
<accession>A0A3A8IDT8</accession>
<organism evidence="1 2">
    <name type="scientific">Corallococcus exercitus</name>
    <dbReference type="NCBI Taxonomy" id="2316736"/>
    <lineage>
        <taxon>Bacteria</taxon>
        <taxon>Pseudomonadati</taxon>
        <taxon>Myxococcota</taxon>
        <taxon>Myxococcia</taxon>
        <taxon>Myxococcales</taxon>
        <taxon>Cystobacterineae</taxon>
        <taxon>Myxococcaceae</taxon>
        <taxon>Corallococcus</taxon>
    </lineage>
</organism>
<gene>
    <name evidence="1" type="ORF">HMI49_21395</name>
</gene>
<reference evidence="1 2" key="1">
    <citation type="submission" date="2020-05" db="EMBL/GenBank/DDBJ databases">
        <authorList>
            <person name="Whitworth D."/>
        </authorList>
    </citation>
    <scope>NUCLEOTIDE SEQUENCE [LARGE SCALE GENOMIC DNA]</scope>
    <source>
        <strain evidence="1 2">AB043B</strain>
    </source>
</reference>
<comment type="caution">
    <text evidence="1">The sequence shown here is derived from an EMBL/GenBank/DDBJ whole genome shotgun (WGS) entry which is preliminary data.</text>
</comment>
<keyword evidence="2" id="KW-1185">Reference proteome</keyword>
<evidence type="ECO:0008006" key="3">
    <source>
        <dbReference type="Google" id="ProtNLM"/>
    </source>
</evidence>
<evidence type="ECO:0000313" key="2">
    <source>
        <dbReference type="Proteomes" id="UP000563426"/>
    </source>
</evidence>
<dbReference type="Gene3D" id="2.60.120.560">
    <property type="entry name" value="Exo-inulinase, domain 1"/>
    <property type="match status" value="1"/>
</dbReference>
<dbReference type="RefSeq" id="WP_120524227.1">
    <property type="nucleotide sequence ID" value="NZ_JABFJV010000127.1"/>
</dbReference>
<dbReference type="Proteomes" id="UP000563426">
    <property type="component" value="Unassembled WGS sequence"/>
</dbReference>